<proteinExistence type="predicted"/>
<dbReference type="EMBL" id="JASCRZ010000006">
    <property type="protein sequence ID" value="MDI5895826.1"/>
    <property type="molecule type" value="Genomic_DNA"/>
</dbReference>
<name>A0ABT6VD49_9FLAO</name>
<accession>A0ABT6VD49</accession>
<organism evidence="1 2">
    <name type="scientific">Flavobacterium algoritolerans</name>
    <dbReference type="NCBI Taxonomy" id="3041254"/>
    <lineage>
        <taxon>Bacteria</taxon>
        <taxon>Pseudomonadati</taxon>
        <taxon>Bacteroidota</taxon>
        <taxon>Flavobacteriia</taxon>
        <taxon>Flavobacteriales</taxon>
        <taxon>Flavobacteriaceae</taxon>
        <taxon>Flavobacterium</taxon>
    </lineage>
</organism>
<evidence type="ECO:0008006" key="3">
    <source>
        <dbReference type="Google" id="ProtNLM"/>
    </source>
</evidence>
<gene>
    <name evidence="1" type="ORF">QLS65_13075</name>
</gene>
<evidence type="ECO:0000313" key="1">
    <source>
        <dbReference type="EMBL" id="MDI5895826.1"/>
    </source>
</evidence>
<keyword evidence="2" id="KW-1185">Reference proteome</keyword>
<reference evidence="1 2" key="1">
    <citation type="submission" date="2023-04" db="EMBL/GenBank/DDBJ databases">
        <title>Two novel species of Flavobacterium.</title>
        <authorList>
            <person name="Liu Q."/>
            <person name="Xin Y.-H."/>
        </authorList>
    </citation>
    <scope>NUCLEOTIDE SEQUENCE [LARGE SCALE GENOMIC DNA]</scope>
    <source>
        <strain evidence="1 2">LB1P51</strain>
    </source>
</reference>
<evidence type="ECO:0000313" key="2">
    <source>
        <dbReference type="Proteomes" id="UP001243403"/>
    </source>
</evidence>
<dbReference type="Proteomes" id="UP001243403">
    <property type="component" value="Unassembled WGS sequence"/>
</dbReference>
<dbReference type="RefSeq" id="WP_282718305.1">
    <property type="nucleotide sequence ID" value="NZ_JASCRZ010000006.1"/>
</dbReference>
<sequence>MKKILLEFTNEEYLYNILTAQNALKKLILKEKLLKSSSFLKSIRIVINRVKIIAIREHISTLRKYQKINQKLTA</sequence>
<protein>
    <recommendedName>
        <fullName evidence="3">50S ribosomal protein L29</fullName>
    </recommendedName>
</protein>
<comment type="caution">
    <text evidence="1">The sequence shown here is derived from an EMBL/GenBank/DDBJ whole genome shotgun (WGS) entry which is preliminary data.</text>
</comment>